<dbReference type="InterPro" id="IPR036052">
    <property type="entry name" value="TrpB-like_PALP_sf"/>
</dbReference>
<evidence type="ECO:0000313" key="7">
    <source>
        <dbReference type="Proteomes" id="UP000001505"/>
    </source>
</evidence>
<dbReference type="EMBL" id="CP001928">
    <property type="protein sequence ID" value="ADI38815.1"/>
    <property type="molecule type" value="Genomic_DNA"/>
</dbReference>
<feature type="domain" description="Tryptophan synthase beta chain-like PALP" evidence="5">
    <location>
        <begin position="14"/>
        <end position="293"/>
    </location>
</feature>
<dbReference type="AlphaFoldDB" id="D6YRX0"/>
<comment type="cofactor">
    <cofactor evidence="1">
        <name>pyridoxal 5'-phosphate</name>
        <dbReference type="ChEBI" id="CHEBI:597326"/>
    </cofactor>
</comment>
<dbReference type="HOGENOM" id="CLU_021152_4_2_0"/>
<dbReference type="CDD" id="cd01562">
    <property type="entry name" value="Thr-dehyd"/>
    <property type="match status" value="1"/>
</dbReference>
<dbReference type="OrthoDB" id="9811476at2"/>
<evidence type="ECO:0000256" key="2">
    <source>
        <dbReference type="ARBA" id="ARBA00010869"/>
    </source>
</evidence>
<dbReference type="PANTHER" id="PTHR48078">
    <property type="entry name" value="THREONINE DEHYDRATASE, MITOCHONDRIAL-RELATED"/>
    <property type="match status" value="1"/>
</dbReference>
<evidence type="ECO:0000313" key="6">
    <source>
        <dbReference type="EMBL" id="ADI38815.1"/>
    </source>
</evidence>
<dbReference type="KEGG" id="wch:wcw_1466"/>
<dbReference type="Pfam" id="PF00291">
    <property type="entry name" value="PALP"/>
    <property type="match status" value="1"/>
</dbReference>
<protein>
    <submittedName>
        <fullName evidence="6">Threonine dehydratase</fullName>
        <ecNumber evidence="6">4.3.1.19</ecNumber>
    </submittedName>
</protein>
<dbReference type="GO" id="GO:0003941">
    <property type="term" value="F:L-serine ammonia-lyase activity"/>
    <property type="evidence" value="ECO:0007669"/>
    <property type="project" value="TreeGrafter"/>
</dbReference>
<dbReference type="GO" id="GO:0009097">
    <property type="term" value="P:isoleucine biosynthetic process"/>
    <property type="evidence" value="ECO:0007669"/>
    <property type="project" value="TreeGrafter"/>
</dbReference>
<dbReference type="SUPFAM" id="SSF53686">
    <property type="entry name" value="Tryptophan synthase beta subunit-like PLP-dependent enzymes"/>
    <property type="match status" value="1"/>
</dbReference>
<dbReference type="FunFam" id="3.40.50.1100:FF:000005">
    <property type="entry name" value="Threonine dehydratase catabolic"/>
    <property type="match status" value="1"/>
</dbReference>
<reference evidence="6 7" key="1">
    <citation type="journal article" date="2010" name="PLoS ONE">
        <title>The Waddlia genome: a window into chlamydial biology.</title>
        <authorList>
            <person name="Bertelli C."/>
            <person name="Collyn F."/>
            <person name="Croxatto A."/>
            <person name="Ruckert C."/>
            <person name="Polkinghorne A."/>
            <person name="Kebbi-Beghdadi C."/>
            <person name="Goesmann A."/>
            <person name="Vaughan L."/>
            <person name="Greub G."/>
        </authorList>
    </citation>
    <scope>NUCLEOTIDE SEQUENCE [LARGE SCALE GENOMIC DNA]</scope>
    <source>
        <strain evidence="7">ATCC VR-1470 / WSU 86-1044</strain>
    </source>
</reference>
<accession>D6YRX0</accession>
<dbReference type="eggNOG" id="COG1171">
    <property type="taxonomic scope" value="Bacteria"/>
</dbReference>
<dbReference type="PANTHER" id="PTHR48078:SF6">
    <property type="entry name" value="L-THREONINE DEHYDRATASE CATABOLIC TDCB"/>
    <property type="match status" value="1"/>
</dbReference>
<dbReference type="GO" id="GO:0004794">
    <property type="term" value="F:threonine deaminase activity"/>
    <property type="evidence" value="ECO:0007669"/>
    <property type="project" value="UniProtKB-EC"/>
</dbReference>
<name>D6YRX0_WADCW</name>
<dbReference type="Proteomes" id="UP000001505">
    <property type="component" value="Chromosome"/>
</dbReference>
<dbReference type="GO" id="GO:0006567">
    <property type="term" value="P:L-threonine catabolic process"/>
    <property type="evidence" value="ECO:0007669"/>
    <property type="project" value="TreeGrafter"/>
</dbReference>
<dbReference type="GO" id="GO:0006565">
    <property type="term" value="P:L-serine catabolic process"/>
    <property type="evidence" value="ECO:0007669"/>
    <property type="project" value="TreeGrafter"/>
</dbReference>
<evidence type="ECO:0000256" key="3">
    <source>
        <dbReference type="ARBA" id="ARBA00022898"/>
    </source>
</evidence>
<keyword evidence="4 6" id="KW-0456">Lyase</keyword>
<keyword evidence="7" id="KW-1185">Reference proteome</keyword>
<dbReference type="EC" id="4.3.1.19" evidence="6"/>
<keyword evidence="3" id="KW-0663">Pyridoxal phosphate</keyword>
<dbReference type="InterPro" id="IPR001926">
    <property type="entry name" value="TrpB-like_PALP"/>
</dbReference>
<dbReference type="STRING" id="716544.wcw_1466"/>
<evidence type="ECO:0000259" key="5">
    <source>
        <dbReference type="Pfam" id="PF00291"/>
    </source>
</evidence>
<proteinExistence type="inferred from homology"/>
<evidence type="ECO:0000256" key="1">
    <source>
        <dbReference type="ARBA" id="ARBA00001933"/>
    </source>
</evidence>
<comment type="similarity">
    <text evidence="2">Belongs to the serine/threonine dehydratase family.</text>
</comment>
<evidence type="ECO:0000256" key="4">
    <source>
        <dbReference type="ARBA" id="ARBA00023239"/>
    </source>
</evidence>
<organism evidence="6 7">
    <name type="scientific">Waddlia chondrophila (strain ATCC VR-1470 / WSU 86-1044)</name>
    <dbReference type="NCBI Taxonomy" id="716544"/>
    <lineage>
        <taxon>Bacteria</taxon>
        <taxon>Pseudomonadati</taxon>
        <taxon>Chlamydiota</taxon>
        <taxon>Chlamydiia</taxon>
        <taxon>Parachlamydiales</taxon>
        <taxon>Waddliaceae</taxon>
        <taxon>Waddlia</taxon>
    </lineage>
</organism>
<dbReference type="RefSeq" id="WP_013182523.1">
    <property type="nucleotide sequence ID" value="NC_014225.1"/>
</dbReference>
<dbReference type="InterPro" id="IPR050147">
    <property type="entry name" value="Ser/Thr_Dehydratase"/>
</dbReference>
<sequence>MNIRLFKEARERIAPYIIETPLIQSLEFPGLYLKCENFQWTCSYKPRGAVNAALQKIQPGVGIVARSSGNFAQGIAYAGNRLGFPVAVVMPEHAPALKVKKTEALGAEVFLHGTTHAEGDEKVAELVCEKERIMIHAFDDPDVIAGQGSVALEVCDQLKKPHFFFGPIGGGGIMAGCSCVIKQISQHTKVIGVEPEGAARLTASLEKGERLHLPSTKTIADGLLSPSVGKHNWPLLKKYIDSTVKVSEQEIIEAMKILFNVFGLVAEPSGAVSFAGFLKKRPLSGSVVCVITGGNVDRQKFLEWLHG</sequence>
<gene>
    <name evidence="6" type="primary">ilvA</name>
    <name evidence="6" type="ordered locus">wcw_1466</name>
</gene>
<dbReference type="Gene3D" id="3.40.50.1100">
    <property type="match status" value="2"/>
</dbReference>